<dbReference type="Gene3D" id="1.20.1250.20">
    <property type="entry name" value="MFS general substrate transporter like domains"/>
    <property type="match status" value="1"/>
</dbReference>
<feature type="transmembrane region" description="Helical" evidence="5">
    <location>
        <begin position="305"/>
        <end position="329"/>
    </location>
</feature>
<keyword evidence="2 5" id="KW-0812">Transmembrane</keyword>
<organism evidence="7 8">
    <name type="scientific">Isoptericola halotolerans</name>
    <dbReference type="NCBI Taxonomy" id="300560"/>
    <lineage>
        <taxon>Bacteria</taxon>
        <taxon>Bacillati</taxon>
        <taxon>Actinomycetota</taxon>
        <taxon>Actinomycetes</taxon>
        <taxon>Micrococcales</taxon>
        <taxon>Promicromonosporaceae</taxon>
        <taxon>Isoptericola</taxon>
    </lineage>
</organism>
<dbReference type="PANTHER" id="PTHR23531">
    <property type="entry name" value="QUINOLENE RESISTANCE PROTEIN NORA"/>
    <property type="match status" value="1"/>
</dbReference>
<feature type="transmembrane region" description="Helical" evidence="5">
    <location>
        <begin position="248"/>
        <end position="269"/>
    </location>
</feature>
<feature type="transmembrane region" description="Helical" evidence="5">
    <location>
        <begin position="114"/>
        <end position="137"/>
    </location>
</feature>
<evidence type="ECO:0000313" key="7">
    <source>
        <dbReference type="EMBL" id="NOV96315.1"/>
    </source>
</evidence>
<dbReference type="Pfam" id="PF07690">
    <property type="entry name" value="MFS_1"/>
    <property type="match status" value="1"/>
</dbReference>
<keyword evidence="3 5" id="KW-1133">Transmembrane helix</keyword>
<dbReference type="InterPro" id="IPR011701">
    <property type="entry name" value="MFS"/>
</dbReference>
<gene>
    <name evidence="7" type="ORF">HDG69_000868</name>
</gene>
<dbReference type="PROSITE" id="PS50850">
    <property type="entry name" value="MFS"/>
    <property type="match status" value="1"/>
</dbReference>
<feature type="transmembrane region" description="Helical" evidence="5">
    <location>
        <begin position="90"/>
        <end position="108"/>
    </location>
</feature>
<name>A0ABX2A0N8_9MICO</name>
<feature type="transmembrane region" description="Helical" evidence="5">
    <location>
        <begin position="55"/>
        <end position="78"/>
    </location>
</feature>
<sequence length="406" mass="39584">MTTSAAPSSTGSPPDRRRLLTPAFVGLAVADLAYFTAVGVSVLALPLYVTGPVGAGTAGAGLAFGAFAITALILRPAAGRLADTVGRRPLLLCGALLCAVGMVATAHVESLALVVAIRLLAGVGEAAFFVAGFAALVDIAPPTRLGEALSYNSLGLYLGITGGPLLGGLLIAVGGFTGAWYGAAVLALVAAAVVLTIGETRDPAAADAEPSPLIHRGAVAPTLGLLASIIAMGGFLAFAALHAADLRMVATGVPLATYGAVVVVCRIAFARVPDRFPPLALGTAALCLIAAGLVVMAATPTTAGLILGAVVLALGITFSTPAFFAAVFATAAPSERGAASATASIALDLGLGGGPIVLGLVAGAAGIPGAFVVAAAVALVGAGWTAILHRRAGLAGLRADQYGSTS</sequence>
<evidence type="ECO:0000256" key="5">
    <source>
        <dbReference type="SAM" id="Phobius"/>
    </source>
</evidence>
<evidence type="ECO:0000256" key="2">
    <source>
        <dbReference type="ARBA" id="ARBA00022692"/>
    </source>
</evidence>
<feature type="transmembrane region" description="Helical" evidence="5">
    <location>
        <begin position="218"/>
        <end position="242"/>
    </location>
</feature>
<dbReference type="EMBL" id="JABEZU010000001">
    <property type="protein sequence ID" value="NOV96315.1"/>
    <property type="molecule type" value="Genomic_DNA"/>
</dbReference>
<feature type="transmembrane region" description="Helical" evidence="5">
    <location>
        <begin position="24"/>
        <end position="49"/>
    </location>
</feature>
<dbReference type="SUPFAM" id="SSF103473">
    <property type="entry name" value="MFS general substrate transporter"/>
    <property type="match status" value="1"/>
</dbReference>
<dbReference type="Proteomes" id="UP000757540">
    <property type="component" value="Unassembled WGS sequence"/>
</dbReference>
<dbReference type="PANTHER" id="PTHR23531:SF1">
    <property type="entry name" value="QUINOLENE RESISTANCE PROTEIN NORA"/>
    <property type="match status" value="1"/>
</dbReference>
<dbReference type="InterPro" id="IPR020846">
    <property type="entry name" value="MFS_dom"/>
</dbReference>
<keyword evidence="8" id="KW-1185">Reference proteome</keyword>
<evidence type="ECO:0000256" key="1">
    <source>
        <dbReference type="ARBA" id="ARBA00004651"/>
    </source>
</evidence>
<evidence type="ECO:0000313" key="8">
    <source>
        <dbReference type="Proteomes" id="UP000757540"/>
    </source>
</evidence>
<evidence type="ECO:0000256" key="3">
    <source>
        <dbReference type="ARBA" id="ARBA00022989"/>
    </source>
</evidence>
<proteinExistence type="predicted"/>
<dbReference type="RefSeq" id="WP_171782511.1">
    <property type="nucleotide sequence ID" value="NZ_BAAAML010000002.1"/>
</dbReference>
<feature type="transmembrane region" description="Helical" evidence="5">
    <location>
        <begin position="179"/>
        <end position="197"/>
    </location>
</feature>
<accession>A0ABX2A0N8</accession>
<protein>
    <submittedName>
        <fullName evidence="7">MFS family permease</fullName>
    </submittedName>
</protein>
<feature type="transmembrane region" description="Helical" evidence="5">
    <location>
        <begin position="276"/>
        <end position="299"/>
    </location>
</feature>
<dbReference type="InterPro" id="IPR052714">
    <property type="entry name" value="MFS_Exporter"/>
</dbReference>
<feature type="domain" description="Major facilitator superfamily (MFS) profile" evidence="6">
    <location>
        <begin position="23"/>
        <end position="393"/>
    </location>
</feature>
<evidence type="ECO:0000256" key="4">
    <source>
        <dbReference type="ARBA" id="ARBA00023136"/>
    </source>
</evidence>
<feature type="transmembrane region" description="Helical" evidence="5">
    <location>
        <begin position="367"/>
        <end position="388"/>
    </location>
</feature>
<comment type="caution">
    <text evidence="7">The sequence shown here is derived from an EMBL/GenBank/DDBJ whole genome shotgun (WGS) entry which is preliminary data.</text>
</comment>
<keyword evidence="4 5" id="KW-0472">Membrane</keyword>
<feature type="transmembrane region" description="Helical" evidence="5">
    <location>
        <begin position="149"/>
        <end position="173"/>
    </location>
</feature>
<comment type="subcellular location">
    <subcellularLocation>
        <location evidence="1">Cell membrane</location>
        <topology evidence="1">Multi-pass membrane protein</topology>
    </subcellularLocation>
</comment>
<reference evidence="7 8" key="1">
    <citation type="submission" date="2020-05" db="EMBL/GenBank/DDBJ databases">
        <title>Genomic Encyclopedia of Type Strains, Phase III (KMG-III): the genomes of soil and plant-associated and newly described type strains.</title>
        <authorList>
            <person name="Whitman W."/>
        </authorList>
    </citation>
    <scope>NUCLEOTIDE SEQUENCE [LARGE SCALE GENOMIC DNA]</scope>
    <source>
        <strain evidence="7 8">KCTC 19046</strain>
    </source>
</reference>
<evidence type="ECO:0000259" key="6">
    <source>
        <dbReference type="PROSITE" id="PS50850"/>
    </source>
</evidence>
<dbReference type="InterPro" id="IPR036259">
    <property type="entry name" value="MFS_trans_sf"/>
</dbReference>
<feature type="transmembrane region" description="Helical" evidence="5">
    <location>
        <begin position="341"/>
        <end position="361"/>
    </location>
</feature>